<dbReference type="Proteomes" id="UP000373449">
    <property type="component" value="Unassembled WGS sequence"/>
</dbReference>
<evidence type="ECO:0008006" key="3">
    <source>
        <dbReference type="Google" id="ProtNLM"/>
    </source>
</evidence>
<accession>A0A484ZT81</accession>
<evidence type="ECO:0000313" key="1">
    <source>
        <dbReference type="EMBL" id="VFS51594.1"/>
    </source>
</evidence>
<reference evidence="1 2" key="1">
    <citation type="submission" date="2019-03" db="EMBL/GenBank/DDBJ databases">
        <authorList>
            <consortium name="Pathogen Informatics"/>
        </authorList>
    </citation>
    <scope>NUCLEOTIDE SEQUENCE [LARGE SCALE GENOMIC DNA]</scope>
    <source>
        <strain evidence="1 2">NCTC12282</strain>
    </source>
</reference>
<evidence type="ECO:0000313" key="2">
    <source>
        <dbReference type="Proteomes" id="UP000373449"/>
    </source>
</evidence>
<dbReference type="EMBL" id="CAADJA010000002">
    <property type="protein sequence ID" value="VFS51594.1"/>
    <property type="molecule type" value="Genomic_DNA"/>
</dbReference>
<dbReference type="AlphaFoldDB" id="A0A484ZT81"/>
<name>A0A484ZT81_9GAMM</name>
<gene>
    <name evidence="1" type="ORF">NCTC12282_05241</name>
</gene>
<sequence length="115" mass="12196">MTADYSLSPAGIVANLSTGQVQDGHGSLDTLISISKITGSAKDDIFEITNNLDLHQYTLDGGTGTDVIKKSGSGGVFTLGDSNFHIANIEKLDFADGQNDTLSVELTGLFRRRFS</sequence>
<proteinExistence type="predicted"/>
<protein>
    <recommendedName>
        <fullName evidence="3">Serralysin</fullName>
    </recommendedName>
</protein>
<organism evidence="1 2">
    <name type="scientific">Budvicia aquatica</name>
    <dbReference type="NCBI Taxonomy" id="82979"/>
    <lineage>
        <taxon>Bacteria</taxon>
        <taxon>Pseudomonadati</taxon>
        <taxon>Pseudomonadota</taxon>
        <taxon>Gammaproteobacteria</taxon>
        <taxon>Enterobacterales</taxon>
        <taxon>Budviciaceae</taxon>
        <taxon>Budvicia</taxon>
    </lineage>
</organism>